<name>S5DRS2_9ACTN</name>
<dbReference type="InterPro" id="IPR019945">
    <property type="entry name" value="F420_G6P_DH-rel"/>
</dbReference>
<evidence type="ECO:0000313" key="3">
    <source>
        <dbReference type="EMBL" id="AGQ19645.1"/>
    </source>
</evidence>
<dbReference type="CDD" id="cd01097">
    <property type="entry name" value="Tetrahydromethanopterin_reductase"/>
    <property type="match status" value="1"/>
</dbReference>
<dbReference type="InterPro" id="IPR036661">
    <property type="entry name" value="Luciferase-like_sf"/>
</dbReference>
<proteinExistence type="predicted"/>
<accession>S5DRS2</accession>
<dbReference type="EMBL" id="KC811139">
    <property type="protein sequence ID" value="AGQ19645.1"/>
    <property type="molecule type" value="Genomic_DNA"/>
</dbReference>
<reference evidence="3" key="1">
    <citation type="journal article" date="2013" name="Sci. Rep.">
        <title>Metagenomics uncovers a new group of low GC and ultra-small marine Actinobacteria.</title>
        <authorList>
            <person name="Ghai R."/>
            <person name="Mizuno C.M."/>
            <person name="Picazo A."/>
            <person name="Camacho A."/>
            <person name="Rodriguez-Valera F."/>
        </authorList>
    </citation>
    <scope>NUCLEOTIDE SEQUENCE</scope>
</reference>
<dbReference type="NCBIfam" id="TIGR03557">
    <property type="entry name" value="F420_G6P_family"/>
    <property type="match status" value="1"/>
</dbReference>
<dbReference type="InterPro" id="IPR050564">
    <property type="entry name" value="F420-G6PD/mer"/>
</dbReference>
<dbReference type="PANTHER" id="PTHR43244:SF1">
    <property type="entry name" value="5,10-METHYLENETETRAHYDROMETHANOPTERIN REDUCTASE"/>
    <property type="match status" value="1"/>
</dbReference>
<organism evidence="3">
    <name type="scientific">Candidatus Actinomarina minuta</name>
    <dbReference type="NCBI Taxonomy" id="1389454"/>
    <lineage>
        <taxon>Bacteria</taxon>
        <taxon>Bacillati</taxon>
        <taxon>Actinomycetota</taxon>
        <taxon>Actinomycetes</taxon>
        <taxon>Candidatus Actinomarinidae</taxon>
        <taxon>Candidatus Actinomarinales</taxon>
        <taxon>Candidatus Actinomarineae</taxon>
        <taxon>Candidatus Actinomarinaceae</taxon>
        <taxon>Candidatus Actinomarina</taxon>
    </lineage>
</organism>
<dbReference type="AlphaFoldDB" id="S5DRS2"/>
<sequence length="326" mass="36983">MTKFSYFLGSEQWQPEELLEHAQLARKAGFDMVTISEHFHPWVDDHSASNFTWSTLGALARELKNMDLGTGVTTPLWRIHPGVIAQACATIDRFTKSTFHLGVGTGENINEGPLGYEFPKYEERANRMKEALTIIRRLLSGEKLTFEGEYYSTNSAKLYTPPLKEVPIWLAAGGPKSATLAAEYADGLMISVKNPEDAYEKVINPSKQKSQELGKTNLRVHTYRWTMFADNDEDAWKSLKSWRGLRAPNRLQELDPMVLRETADSLGREEIMSKFSRAGNIEELIDIYKPLVDDFESEIVTIQISSIDQPKTIELLGKELLPKLKR</sequence>
<protein>
    <submittedName>
        <fullName evidence="3">Coenzyme F420-dependent N5,N10-methylene tetrahydromethanopterin reductase</fullName>
    </submittedName>
</protein>
<dbReference type="GO" id="GO:0016705">
    <property type="term" value="F:oxidoreductase activity, acting on paired donors, with incorporation or reduction of molecular oxygen"/>
    <property type="evidence" value="ECO:0007669"/>
    <property type="project" value="InterPro"/>
</dbReference>
<dbReference type="Pfam" id="PF00296">
    <property type="entry name" value="Bac_luciferase"/>
    <property type="match status" value="1"/>
</dbReference>
<keyword evidence="1" id="KW-0560">Oxidoreductase</keyword>
<dbReference type="PANTHER" id="PTHR43244">
    <property type="match status" value="1"/>
</dbReference>
<dbReference type="InterPro" id="IPR011251">
    <property type="entry name" value="Luciferase-like_dom"/>
</dbReference>
<feature type="domain" description="Luciferase-like" evidence="2">
    <location>
        <begin position="7"/>
        <end position="251"/>
    </location>
</feature>
<evidence type="ECO:0000259" key="2">
    <source>
        <dbReference type="Pfam" id="PF00296"/>
    </source>
</evidence>
<dbReference type="SUPFAM" id="SSF51679">
    <property type="entry name" value="Bacterial luciferase-like"/>
    <property type="match status" value="1"/>
</dbReference>
<dbReference type="Gene3D" id="3.20.20.30">
    <property type="entry name" value="Luciferase-like domain"/>
    <property type="match status" value="1"/>
</dbReference>
<evidence type="ECO:0000256" key="1">
    <source>
        <dbReference type="ARBA" id="ARBA00023002"/>
    </source>
</evidence>